<dbReference type="SUPFAM" id="SSF55205">
    <property type="entry name" value="EPT/RTPC-like"/>
    <property type="match status" value="1"/>
</dbReference>
<comment type="catalytic activity">
    <reaction evidence="6">
        <text>3-phosphoshikimate + phosphoenolpyruvate = 5-O-(1-carboxyvinyl)-3-phosphoshikimate + phosphate</text>
        <dbReference type="Rhea" id="RHEA:21256"/>
        <dbReference type="ChEBI" id="CHEBI:43474"/>
        <dbReference type="ChEBI" id="CHEBI:57701"/>
        <dbReference type="ChEBI" id="CHEBI:58702"/>
        <dbReference type="ChEBI" id="CHEBI:145989"/>
        <dbReference type="EC" id="2.5.1.19"/>
    </reaction>
    <physiologicalReaction direction="left-to-right" evidence="6">
        <dbReference type="Rhea" id="RHEA:21257"/>
    </physiologicalReaction>
</comment>
<feature type="binding site" evidence="7">
    <location>
        <position position="391"/>
    </location>
    <ligand>
        <name>phosphoenolpyruvate</name>
        <dbReference type="ChEBI" id="CHEBI:58702"/>
    </ligand>
</feature>
<dbReference type="InterPro" id="IPR036968">
    <property type="entry name" value="Enolpyruvate_Tfrase_sf"/>
</dbReference>
<feature type="binding site" evidence="7">
    <location>
        <position position="25"/>
    </location>
    <ligand>
        <name>3-phosphoshikimate</name>
        <dbReference type="ChEBI" id="CHEBI:145989"/>
    </ligand>
</feature>
<feature type="binding site" evidence="7">
    <location>
        <position position="175"/>
    </location>
    <ligand>
        <name>3-phosphoshikimate</name>
        <dbReference type="ChEBI" id="CHEBI:145989"/>
    </ligand>
</feature>
<dbReference type="InterPro" id="IPR001986">
    <property type="entry name" value="Enolpyruvate_Tfrase_dom"/>
</dbReference>
<feature type="binding site" evidence="7">
    <location>
        <position position="176"/>
    </location>
    <ligand>
        <name>3-phosphoshikimate</name>
        <dbReference type="ChEBI" id="CHEBI:145989"/>
    </ligand>
</feature>
<feature type="binding site" evidence="7">
    <location>
        <position position="129"/>
    </location>
    <ligand>
        <name>phosphoenolpyruvate</name>
        <dbReference type="ChEBI" id="CHEBI:58702"/>
    </ligand>
</feature>
<dbReference type="Gene3D" id="3.65.10.10">
    <property type="entry name" value="Enolpyruvate transferase domain"/>
    <property type="match status" value="2"/>
</dbReference>
<dbReference type="PANTHER" id="PTHR21090">
    <property type="entry name" value="AROM/DEHYDROQUINATE SYNTHASE"/>
    <property type="match status" value="1"/>
</dbReference>
<feature type="binding site" evidence="7">
    <location>
        <position position="346"/>
    </location>
    <ligand>
        <name>3-phosphoshikimate</name>
        <dbReference type="ChEBI" id="CHEBI:145989"/>
    </ligand>
</feature>
<dbReference type="EMBL" id="CP144913">
    <property type="protein sequence ID" value="WXB77221.1"/>
    <property type="molecule type" value="Genomic_DNA"/>
</dbReference>
<feature type="binding site" evidence="7">
    <location>
        <position position="25"/>
    </location>
    <ligand>
        <name>phosphoenolpyruvate</name>
        <dbReference type="ChEBI" id="CHEBI:58702"/>
    </ligand>
</feature>
<dbReference type="EC" id="2.5.1.19" evidence="7"/>
<dbReference type="Pfam" id="PF00275">
    <property type="entry name" value="EPSP_synthase"/>
    <property type="match status" value="1"/>
</dbReference>
<keyword evidence="7" id="KW-0963">Cytoplasm</keyword>
<gene>
    <name evidence="7 9" type="primary">aroA</name>
    <name evidence="9" type="ORF">V1351_03930</name>
</gene>
<name>A0ABZ2MJG7_9MICO</name>
<dbReference type="InterPro" id="IPR023193">
    <property type="entry name" value="EPSP_synthase_CS"/>
</dbReference>
<keyword evidence="5 7" id="KW-0057">Aromatic amino acid biosynthesis</keyword>
<feature type="binding site" evidence="7">
    <location>
        <position position="101"/>
    </location>
    <ligand>
        <name>phosphoenolpyruvate</name>
        <dbReference type="ChEBI" id="CHEBI:58702"/>
    </ligand>
</feature>
<dbReference type="CDD" id="cd01556">
    <property type="entry name" value="EPSP_synthase"/>
    <property type="match status" value="1"/>
</dbReference>
<evidence type="ECO:0000256" key="3">
    <source>
        <dbReference type="ARBA" id="ARBA00022605"/>
    </source>
</evidence>
<proteinExistence type="inferred from homology"/>
<keyword evidence="4 7" id="KW-0808">Transferase</keyword>
<feature type="binding site" evidence="7">
    <location>
        <position position="204"/>
    </location>
    <ligand>
        <name>3-phosphoshikimate</name>
        <dbReference type="ChEBI" id="CHEBI:145989"/>
    </ligand>
</feature>
<evidence type="ECO:0000256" key="1">
    <source>
        <dbReference type="ARBA" id="ARBA00004811"/>
    </source>
</evidence>
<comment type="pathway">
    <text evidence="1 7">Metabolic intermediate biosynthesis; chorismate biosynthesis; chorismate from D-erythrose 4-phosphate and phosphoenolpyruvate: step 6/7.</text>
</comment>
<protein>
    <recommendedName>
        <fullName evidence="7">3-phosphoshikimate 1-carboxyvinyltransferase</fullName>
        <ecNumber evidence="7">2.5.1.19</ecNumber>
    </recommendedName>
    <alternativeName>
        <fullName evidence="7">5-enolpyruvylshikimate-3-phosphate synthase</fullName>
        <shortName evidence="7">EPSP synthase</shortName>
        <shortName evidence="7">EPSPS</shortName>
    </alternativeName>
</protein>
<dbReference type="PIRSF" id="PIRSF000505">
    <property type="entry name" value="EPSPS"/>
    <property type="match status" value="1"/>
</dbReference>
<evidence type="ECO:0000256" key="6">
    <source>
        <dbReference type="ARBA" id="ARBA00044633"/>
    </source>
</evidence>
<dbReference type="RefSeq" id="WP_338750910.1">
    <property type="nucleotide sequence ID" value="NZ_CP144913.1"/>
</dbReference>
<evidence type="ECO:0000256" key="4">
    <source>
        <dbReference type="ARBA" id="ARBA00022679"/>
    </source>
</evidence>
<comment type="subcellular location">
    <subcellularLocation>
        <location evidence="7">Cytoplasm</location>
    </subcellularLocation>
</comment>
<dbReference type="PROSITE" id="PS00885">
    <property type="entry name" value="EPSP_SYNTHASE_2"/>
    <property type="match status" value="1"/>
</dbReference>
<feature type="binding site" evidence="7">
    <location>
        <position position="177"/>
    </location>
    <ligand>
        <name>3-phosphoshikimate</name>
        <dbReference type="ChEBI" id="CHEBI:145989"/>
    </ligand>
</feature>
<dbReference type="PANTHER" id="PTHR21090:SF5">
    <property type="entry name" value="PENTAFUNCTIONAL AROM POLYPEPTIDE"/>
    <property type="match status" value="1"/>
</dbReference>
<accession>A0ABZ2MJG7</accession>
<evidence type="ECO:0000256" key="7">
    <source>
        <dbReference type="HAMAP-Rule" id="MF_00210"/>
    </source>
</evidence>
<comment type="function">
    <text evidence="7">Catalyzes the transfer of the enolpyruvyl moiety of phosphoenolpyruvate (PEP) to the 5-hydroxyl of shikimate-3-phosphate (S3P) to produce enolpyruvyl shikimate-3-phosphate and inorganic phosphate.</text>
</comment>
<dbReference type="GO" id="GO:0003866">
    <property type="term" value="F:3-phosphoshikimate 1-carboxyvinyltransferase activity"/>
    <property type="evidence" value="ECO:0007669"/>
    <property type="project" value="UniProtKB-EC"/>
</dbReference>
<comment type="similarity">
    <text evidence="2 7">Belongs to the EPSP synthase family.</text>
</comment>
<keyword evidence="3 7" id="KW-0028">Amino-acid biosynthesis</keyword>
<evidence type="ECO:0000256" key="5">
    <source>
        <dbReference type="ARBA" id="ARBA00023141"/>
    </source>
</evidence>
<reference evidence="9 10" key="1">
    <citation type="submission" date="2024-02" db="EMBL/GenBank/DDBJ databases">
        <title>Janibacter sp. nov., isolated from gut of marine sandworm.</title>
        <authorList>
            <person name="Kim B."/>
            <person name="Jun M.O."/>
            <person name="Shin N.-R."/>
        </authorList>
    </citation>
    <scope>NUCLEOTIDE SEQUENCE [LARGE SCALE GENOMIC DNA]</scope>
    <source>
        <strain evidence="9 10">A1S7</strain>
    </source>
</reference>
<comment type="caution">
    <text evidence="7">Lacks conserved residue(s) required for the propagation of feature annotation.</text>
</comment>
<feature type="binding site" evidence="7">
    <location>
        <position position="350"/>
    </location>
    <ligand>
        <name>phosphoenolpyruvate</name>
        <dbReference type="ChEBI" id="CHEBI:58702"/>
    </ligand>
</feature>
<dbReference type="InterPro" id="IPR013792">
    <property type="entry name" value="RNA3'P_cycl/enolpyr_Trfase_a/b"/>
</dbReference>
<feature type="binding site" evidence="7">
    <location>
        <position position="177"/>
    </location>
    <ligand>
        <name>phosphoenolpyruvate</name>
        <dbReference type="ChEBI" id="CHEBI:58702"/>
    </ligand>
</feature>
<dbReference type="InterPro" id="IPR006264">
    <property type="entry name" value="EPSP_synthase"/>
</dbReference>
<evidence type="ECO:0000256" key="2">
    <source>
        <dbReference type="ARBA" id="ARBA00009948"/>
    </source>
</evidence>
<dbReference type="HAMAP" id="MF_00210">
    <property type="entry name" value="EPSP_synth"/>
    <property type="match status" value="1"/>
</dbReference>
<feature type="binding site" evidence="7">
    <location>
        <position position="416"/>
    </location>
    <ligand>
        <name>phosphoenolpyruvate</name>
        <dbReference type="ChEBI" id="CHEBI:58702"/>
    </ligand>
</feature>
<comment type="subunit">
    <text evidence="7">Monomer.</text>
</comment>
<evidence type="ECO:0000259" key="8">
    <source>
        <dbReference type="Pfam" id="PF00275"/>
    </source>
</evidence>
<evidence type="ECO:0000313" key="10">
    <source>
        <dbReference type="Proteomes" id="UP001382727"/>
    </source>
</evidence>
<sequence>MTSPDWHPPAVSGPLDATVTLPGSKSLTNRYLVLAALASGTSRLRRPLRSRDTELMAQALRQLGAGVDDATSSANALTSPDWLVTPATLRGGRAIDCGLAGTVMRFLPPVAALAGGPVTFDGDEHARVRPMAAIIDALRDLGVTIDDGGSGTLPFVVEGAGSVDGGTVVVDASASSQFVSALLLAGSRFEEGITVVHEGAQLPSLPHIEMTVETLRDAGAEVDDCEANIWRVEPGELLPLDVTVEPDLSNAAPFLAAAVVAGGTVVVPDWPQHTTQAGDRIRDVLDQMDAEVRLDARALTVIGDGHPQGVDIDLSAAAELTPVVAALAACADGPSIIRGVGHIRGHETDRIAALSRELGALGVAVTERDDGLRIDPQPLRPATFHTYADHRMVMAGAVMSIAAPGTVIEDPGTVAKTVPDFVGLWESMIGTSAG</sequence>
<dbReference type="NCBIfam" id="TIGR01356">
    <property type="entry name" value="aroA"/>
    <property type="match status" value="1"/>
</dbReference>
<dbReference type="Proteomes" id="UP001382727">
    <property type="component" value="Chromosome"/>
</dbReference>
<dbReference type="PROSITE" id="PS00104">
    <property type="entry name" value="EPSP_SYNTHASE_1"/>
    <property type="match status" value="1"/>
</dbReference>
<feature type="binding site" evidence="7">
    <location>
        <position position="30"/>
    </location>
    <ligand>
        <name>3-phosphoshikimate</name>
        <dbReference type="ChEBI" id="CHEBI:145989"/>
    </ligand>
</feature>
<feature type="domain" description="Enolpyruvate transferase" evidence="8">
    <location>
        <begin position="12"/>
        <end position="422"/>
    </location>
</feature>
<feature type="binding site" evidence="7">
    <location>
        <position position="319"/>
    </location>
    <ligand>
        <name>3-phosphoshikimate</name>
        <dbReference type="ChEBI" id="CHEBI:145989"/>
    </ligand>
</feature>
<keyword evidence="10" id="KW-1185">Reference proteome</keyword>
<feature type="active site" description="Proton acceptor" evidence="7">
    <location>
        <position position="319"/>
    </location>
</feature>
<evidence type="ECO:0000313" key="9">
    <source>
        <dbReference type="EMBL" id="WXB77221.1"/>
    </source>
</evidence>
<organism evidence="9 10">
    <name type="scientific">Janibacter alittae</name>
    <dbReference type="NCBI Taxonomy" id="3115209"/>
    <lineage>
        <taxon>Bacteria</taxon>
        <taxon>Bacillati</taxon>
        <taxon>Actinomycetota</taxon>
        <taxon>Actinomycetes</taxon>
        <taxon>Micrococcales</taxon>
        <taxon>Intrasporangiaceae</taxon>
        <taxon>Janibacter</taxon>
    </lineage>
</organism>
<feature type="binding site" evidence="7">
    <location>
        <position position="26"/>
    </location>
    <ligand>
        <name>3-phosphoshikimate</name>
        <dbReference type="ChEBI" id="CHEBI:145989"/>
    </ligand>
</feature>